<name>A0AAU9JQR1_9CILI</name>
<dbReference type="EMBL" id="CAJZBQ010000039">
    <property type="protein sequence ID" value="CAG9325807.1"/>
    <property type="molecule type" value="Genomic_DNA"/>
</dbReference>
<sequence length="86" mass="9123">MKAVILDFRSESPVQGISSRVETLSVESPMVPTREDYVASKTCLVCLVGIGKPSGEITKLLSSARHPNPGHPTSKRTEAMLSAPSG</sequence>
<accession>A0AAU9JQR1</accession>
<reference evidence="2" key="1">
    <citation type="submission" date="2021-09" db="EMBL/GenBank/DDBJ databases">
        <authorList>
            <consortium name="AG Swart"/>
            <person name="Singh M."/>
            <person name="Singh A."/>
            <person name="Seah K."/>
            <person name="Emmerich C."/>
        </authorList>
    </citation>
    <scope>NUCLEOTIDE SEQUENCE</scope>
    <source>
        <strain evidence="2">ATCC30299</strain>
    </source>
</reference>
<comment type="caution">
    <text evidence="2">The sequence shown here is derived from an EMBL/GenBank/DDBJ whole genome shotgun (WGS) entry which is preliminary data.</text>
</comment>
<organism evidence="2 3">
    <name type="scientific">Blepharisma stoltei</name>
    <dbReference type="NCBI Taxonomy" id="1481888"/>
    <lineage>
        <taxon>Eukaryota</taxon>
        <taxon>Sar</taxon>
        <taxon>Alveolata</taxon>
        <taxon>Ciliophora</taxon>
        <taxon>Postciliodesmatophora</taxon>
        <taxon>Heterotrichea</taxon>
        <taxon>Heterotrichida</taxon>
        <taxon>Blepharismidae</taxon>
        <taxon>Blepharisma</taxon>
    </lineage>
</organism>
<feature type="region of interest" description="Disordered" evidence="1">
    <location>
        <begin position="63"/>
        <end position="86"/>
    </location>
</feature>
<evidence type="ECO:0000256" key="1">
    <source>
        <dbReference type="SAM" id="MobiDB-lite"/>
    </source>
</evidence>
<evidence type="ECO:0000313" key="2">
    <source>
        <dbReference type="EMBL" id="CAG9325807.1"/>
    </source>
</evidence>
<proteinExistence type="predicted"/>
<gene>
    <name evidence="2" type="ORF">BSTOLATCC_MIC39832</name>
</gene>
<dbReference type="Proteomes" id="UP001162131">
    <property type="component" value="Unassembled WGS sequence"/>
</dbReference>
<keyword evidence="3" id="KW-1185">Reference proteome</keyword>
<protein>
    <submittedName>
        <fullName evidence="2">Uncharacterized protein</fullName>
    </submittedName>
</protein>
<dbReference type="AlphaFoldDB" id="A0AAU9JQR1"/>
<evidence type="ECO:0000313" key="3">
    <source>
        <dbReference type="Proteomes" id="UP001162131"/>
    </source>
</evidence>